<gene>
    <name evidence="1" type="ORF">GCM10009546_51390</name>
</gene>
<organism evidence="1 2">
    <name type="scientific">Actinomadura livida</name>
    <dbReference type="NCBI Taxonomy" id="79909"/>
    <lineage>
        <taxon>Bacteria</taxon>
        <taxon>Bacillati</taxon>
        <taxon>Actinomycetota</taxon>
        <taxon>Actinomycetes</taxon>
        <taxon>Streptosporangiales</taxon>
        <taxon>Thermomonosporaceae</taxon>
        <taxon>Actinomadura</taxon>
    </lineage>
</organism>
<dbReference type="InterPro" id="IPR011990">
    <property type="entry name" value="TPR-like_helical_dom_sf"/>
</dbReference>
<accession>A0ABN1F593</accession>
<protein>
    <recommendedName>
        <fullName evidence="3">Tetratricopeptide repeat protein</fullName>
    </recommendedName>
</protein>
<dbReference type="EMBL" id="BAAAHD010000056">
    <property type="protein sequence ID" value="GAA0582740.1"/>
    <property type="molecule type" value="Genomic_DNA"/>
</dbReference>
<dbReference type="Pfam" id="PF13374">
    <property type="entry name" value="TPR_10"/>
    <property type="match status" value="1"/>
</dbReference>
<name>A0ABN1F593_9ACTN</name>
<evidence type="ECO:0008006" key="3">
    <source>
        <dbReference type="Google" id="ProtNLM"/>
    </source>
</evidence>
<evidence type="ECO:0000313" key="2">
    <source>
        <dbReference type="Proteomes" id="UP001501427"/>
    </source>
</evidence>
<sequence length="62" mass="6685">MGSDHPFTLTTRNNLAYAYQVAGDLGRAIPLYGATLADCERVLSPQHPLTGTVQANLEAARR</sequence>
<keyword evidence="2" id="KW-1185">Reference proteome</keyword>
<reference evidence="1 2" key="1">
    <citation type="journal article" date="2019" name="Int. J. Syst. Evol. Microbiol.">
        <title>The Global Catalogue of Microorganisms (GCM) 10K type strain sequencing project: providing services to taxonomists for standard genome sequencing and annotation.</title>
        <authorList>
            <consortium name="The Broad Institute Genomics Platform"/>
            <consortium name="The Broad Institute Genome Sequencing Center for Infectious Disease"/>
            <person name="Wu L."/>
            <person name="Ma J."/>
        </authorList>
    </citation>
    <scope>NUCLEOTIDE SEQUENCE [LARGE SCALE GENOMIC DNA]</scope>
    <source>
        <strain evidence="1 2">JCM 10667</strain>
    </source>
</reference>
<comment type="caution">
    <text evidence="1">The sequence shown here is derived from an EMBL/GenBank/DDBJ whole genome shotgun (WGS) entry which is preliminary data.</text>
</comment>
<dbReference type="Proteomes" id="UP001501427">
    <property type="component" value="Unassembled WGS sequence"/>
</dbReference>
<dbReference type="Gene3D" id="1.25.40.10">
    <property type="entry name" value="Tetratricopeptide repeat domain"/>
    <property type="match status" value="1"/>
</dbReference>
<proteinExistence type="predicted"/>
<evidence type="ECO:0000313" key="1">
    <source>
        <dbReference type="EMBL" id="GAA0582740.1"/>
    </source>
</evidence>
<dbReference type="SUPFAM" id="SSF48452">
    <property type="entry name" value="TPR-like"/>
    <property type="match status" value="1"/>
</dbReference>